<dbReference type="Gene3D" id="3.30.70.260">
    <property type="match status" value="1"/>
</dbReference>
<dbReference type="InterPro" id="IPR045865">
    <property type="entry name" value="ACT-like_dom_sf"/>
</dbReference>
<geneLocation type="plasmid" evidence="2 3">
    <name>2</name>
</geneLocation>
<dbReference type="SUPFAM" id="SSF55021">
    <property type="entry name" value="ACT-like"/>
    <property type="match status" value="1"/>
</dbReference>
<dbReference type="Proteomes" id="UP000294360">
    <property type="component" value="Plasmid 2"/>
</dbReference>
<dbReference type="InterPro" id="IPR044074">
    <property type="entry name" value="PurU_ACT"/>
</dbReference>
<dbReference type="SUPFAM" id="SSF53328">
    <property type="entry name" value="Formyltransferase"/>
    <property type="match status" value="1"/>
</dbReference>
<evidence type="ECO:0000313" key="2">
    <source>
        <dbReference type="EMBL" id="VFU16604.1"/>
    </source>
</evidence>
<sequence length="186" mass="19925">MDTETVARGASTVEKSAPPTYILSVSCPDRIGVVADVAAFLLAHNCNIVESSQFSDADNGRFFLRNAFQPRSGASLDALREAFAPLVERYEIKAGFFDAAAKVKTLVLVSKLGHCLNDLIFRHRIGALPIDIVGVVSNHPDFEGLVKSAGLSWDHLPVSAGTKTPQEAQIDRIAKARGVELIVPAA</sequence>
<name>A0A4U8Z732_METTU</name>
<dbReference type="InterPro" id="IPR036477">
    <property type="entry name" value="Formyl_transf_N_sf"/>
</dbReference>
<keyword evidence="2" id="KW-0614">Plasmid</keyword>
<dbReference type="GO" id="GO:0008864">
    <property type="term" value="F:formyltetrahydrofolate deformylase activity"/>
    <property type="evidence" value="ECO:0007669"/>
    <property type="project" value="UniProtKB-EC"/>
</dbReference>
<dbReference type="PRINTS" id="PR01575">
    <property type="entry name" value="FFH4HYDRLASE"/>
</dbReference>
<dbReference type="Pfam" id="PF01842">
    <property type="entry name" value="ACT"/>
    <property type="match status" value="1"/>
</dbReference>
<feature type="domain" description="ACT" evidence="1">
    <location>
        <begin position="22"/>
        <end position="111"/>
    </location>
</feature>
<dbReference type="PANTHER" id="PTHR42706:SF1">
    <property type="entry name" value="FORMYLTETRAHYDROFOLATE DEFORMYLASE 2, MITOCHONDRIAL"/>
    <property type="match status" value="1"/>
</dbReference>
<dbReference type="PROSITE" id="PS51671">
    <property type="entry name" value="ACT"/>
    <property type="match status" value="1"/>
</dbReference>
<accession>A0A4U8Z732</accession>
<organism evidence="2 3">
    <name type="scientific">Methylocella tundrae</name>
    <dbReference type="NCBI Taxonomy" id="227605"/>
    <lineage>
        <taxon>Bacteria</taxon>
        <taxon>Pseudomonadati</taxon>
        <taxon>Pseudomonadota</taxon>
        <taxon>Alphaproteobacteria</taxon>
        <taxon>Hyphomicrobiales</taxon>
        <taxon>Beijerinckiaceae</taxon>
        <taxon>Methylocella</taxon>
    </lineage>
</organism>
<dbReference type="InterPro" id="IPR004810">
    <property type="entry name" value="PurU"/>
</dbReference>
<evidence type="ECO:0000313" key="3">
    <source>
        <dbReference type="Proteomes" id="UP000294360"/>
    </source>
</evidence>
<proteinExistence type="predicted"/>
<keyword evidence="2" id="KW-0378">Hydrolase</keyword>
<dbReference type="PANTHER" id="PTHR42706">
    <property type="entry name" value="FORMYLTETRAHYDROFOLATE DEFORMYLASE"/>
    <property type="match status" value="1"/>
</dbReference>
<evidence type="ECO:0000259" key="1">
    <source>
        <dbReference type="PROSITE" id="PS51671"/>
    </source>
</evidence>
<dbReference type="AlphaFoldDB" id="A0A4U8Z732"/>
<reference evidence="2 3" key="1">
    <citation type="submission" date="2019-03" db="EMBL/GenBank/DDBJ databases">
        <authorList>
            <person name="Kox A.R. M."/>
        </authorList>
    </citation>
    <scope>NUCLEOTIDE SEQUENCE [LARGE SCALE GENOMIC DNA]</scope>
    <source>
        <strain evidence="2">MTUNDRAET4 annotated genome</strain>
        <plasmid evidence="3">2</plasmid>
    </source>
</reference>
<gene>
    <name evidence="2" type="ORF">MTUNDRAET4_0246</name>
</gene>
<dbReference type="GO" id="GO:0006189">
    <property type="term" value="P:'de novo' IMP biosynthetic process"/>
    <property type="evidence" value="ECO:0007669"/>
    <property type="project" value="InterPro"/>
</dbReference>
<dbReference type="EMBL" id="LR536451">
    <property type="protein sequence ID" value="VFU16604.1"/>
    <property type="molecule type" value="Genomic_DNA"/>
</dbReference>
<dbReference type="RefSeq" id="WP_322847405.1">
    <property type="nucleotide sequence ID" value="NZ_CP139088.1"/>
</dbReference>
<dbReference type="InterPro" id="IPR002912">
    <property type="entry name" value="ACT_dom"/>
</dbReference>
<protein>
    <submittedName>
        <fullName evidence="2">Formyltetrahydrofolate deformylase</fullName>
        <ecNumber evidence="2">3.5.1.10</ecNumber>
    </submittedName>
</protein>
<dbReference type="KEGG" id="mtun:MTUNDRAET4_0246.1"/>
<dbReference type="EC" id="3.5.1.10" evidence="2"/>
<dbReference type="Gene3D" id="3.40.50.170">
    <property type="entry name" value="Formyl transferase, N-terminal domain"/>
    <property type="match status" value="1"/>
</dbReference>
<dbReference type="CDD" id="cd04875">
    <property type="entry name" value="ACT_F4HF-DF"/>
    <property type="match status" value="1"/>
</dbReference>